<dbReference type="KEGG" id="pfy:PFICI_05933"/>
<reference evidence="3" key="1">
    <citation type="journal article" date="2015" name="BMC Genomics">
        <title>Genomic and transcriptomic analysis of the endophytic fungus Pestalotiopsis fici reveals its lifestyle and high potential for synthesis of natural products.</title>
        <authorList>
            <person name="Wang X."/>
            <person name="Zhang X."/>
            <person name="Liu L."/>
            <person name="Xiang M."/>
            <person name="Wang W."/>
            <person name="Sun X."/>
            <person name="Che Y."/>
            <person name="Guo L."/>
            <person name="Liu G."/>
            <person name="Guo L."/>
            <person name="Wang C."/>
            <person name="Yin W.B."/>
            <person name="Stadler M."/>
            <person name="Zhang X."/>
            <person name="Liu X."/>
        </authorList>
    </citation>
    <scope>NUCLEOTIDE SEQUENCE [LARGE SCALE GENOMIC DNA]</scope>
    <source>
        <strain evidence="3">W106-1 / CGMCC3.15140</strain>
    </source>
</reference>
<sequence length="165" mass="18747">MSSSNQTPVKVEEQRPDSREQRISHLRRIILHRAADEPDSRFDNVTSYWIERAKIVNKYGDDSDGGPSKEQAKEICNLLIEPTRDQAGKLSQDVQPDKDEVMTMLGDITGGLMALIGWLVRENGPDERDLVFAKVLKPELLKLAGIFGDERKWEKREASRSVTIE</sequence>
<evidence type="ECO:0000313" key="2">
    <source>
        <dbReference type="EMBL" id="ETS84057.1"/>
    </source>
</evidence>
<name>W3XF55_PESFW</name>
<feature type="compositionally biased region" description="Basic and acidic residues" evidence="1">
    <location>
        <begin position="10"/>
        <end position="22"/>
    </location>
</feature>
<dbReference type="EMBL" id="KI912111">
    <property type="protein sequence ID" value="ETS84057.1"/>
    <property type="molecule type" value="Genomic_DNA"/>
</dbReference>
<dbReference type="HOGENOM" id="CLU_1611363_0_0_1"/>
<dbReference type="AlphaFoldDB" id="W3XF55"/>
<accession>W3XF55</accession>
<protein>
    <submittedName>
        <fullName evidence="2">Uncharacterized protein</fullName>
    </submittedName>
</protein>
<dbReference type="RefSeq" id="XP_007832705.1">
    <property type="nucleotide sequence ID" value="XM_007834514.1"/>
</dbReference>
<evidence type="ECO:0000313" key="3">
    <source>
        <dbReference type="Proteomes" id="UP000030651"/>
    </source>
</evidence>
<dbReference type="Proteomes" id="UP000030651">
    <property type="component" value="Unassembled WGS sequence"/>
</dbReference>
<dbReference type="GeneID" id="19270946"/>
<evidence type="ECO:0000256" key="1">
    <source>
        <dbReference type="SAM" id="MobiDB-lite"/>
    </source>
</evidence>
<gene>
    <name evidence="2" type="ORF">PFICI_05933</name>
</gene>
<feature type="region of interest" description="Disordered" evidence="1">
    <location>
        <begin position="1"/>
        <end position="22"/>
    </location>
</feature>
<dbReference type="InParanoid" id="W3XF55"/>
<keyword evidence="3" id="KW-1185">Reference proteome</keyword>
<organism evidence="2 3">
    <name type="scientific">Pestalotiopsis fici (strain W106-1 / CGMCC3.15140)</name>
    <dbReference type="NCBI Taxonomy" id="1229662"/>
    <lineage>
        <taxon>Eukaryota</taxon>
        <taxon>Fungi</taxon>
        <taxon>Dikarya</taxon>
        <taxon>Ascomycota</taxon>
        <taxon>Pezizomycotina</taxon>
        <taxon>Sordariomycetes</taxon>
        <taxon>Xylariomycetidae</taxon>
        <taxon>Amphisphaeriales</taxon>
        <taxon>Sporocadaceae</taxon>
        <taxon>Pestalotiopsis</taxon>
    </lineage>
</organism>
<proteinExistence type="predicted"/>